<dbReference type="PROSITE" id="PS50893">
    <property type="entry name" value="ABC_TRANSPORTER_2"/>
    <property type="match status" value="1"/>
</dbReference>
<dbReference type="PANTHER" id="PTHR43394:SF1">
    <property type="entry name" value="ATP-BINDING CASSETTE SUB-FAMILY B MEMBER 10, MITOCHONDRIAL"/>
    <property type="match status" value="1"/>
</dbReference>
<protein>
    <submittedName>
        <fullName evidence="12">ABC transporter, ATP-binding protein</fullName>
    </submittedName>
</protein>
<dbReference type="FunFam" id="3.40.50.300:FF:000299">
    <property type="entry name" value="ABC transporter ATP-binding protein/permease"/>
    <property type="match status" value="1"/>
</dbReference>
<dbReference type="GO" id="GO:0005886">
    <property type="term" value="C:plasma membrane"/>
    <property type="evidence" value="ECO:0007669"/>
    <property type="project" value="UniProtKB-SubCell"/>
</dbReference>
<dbReference type="Pfam" id="PF00005">
    <property type="entry name" value="ABC_tran"/>
    <property type="match status" value="1"/>
</dbReference>
<dbReference type="InterPro" id="IPR017871">
    <property type="entry name" value="ABC_transporter-like_CS"/>
</dbReference>
<keyword evidence="4 9" id="KW-0812">Transmembrane</keyword>
<accession>F1T6R6</accession>
<dbReference type="PROSITE" id="PS00211">
    <property type="entry name" value="ABC_TRANSPORTER_1"/>
    <property type="match status" value="1"/>
</dbReference>
<dbReference type="InterPro" id="IPR039421">
    <property type="entry name" value="Type_1_exporter"/>
</dbReference>
<dbReference type="SMART" id="SM00382">
    <property type="entry name" value="AAA"/>
    <property type="match status" value="1"/>
</dbReference>
<organism evidence="12 13">
    <name type="scientific">Fannyhessea vaginae DSM 15829</name>
    <dbReference type="NCBI Taxonomy" id="525256"/>
    <lineage>
        <taxon>Bacteria</taxon>
        <taxon>Bacillati</taxon>
        <taxon>Actinomycetota</taxon>
        <taxon>Coriobacteriia</taxon>
        <taxon>Coriobacteriales</taxon>
        <taxon>Atopobiaceae</taxon>
        <taxon>Fannyhessea</taxon>
    </lineage>
</organism>
<dbReference type="eggNOG" id="COG1132">
    <property type="taxonomic scope" value="Bacteria"/>
</dbReference>
<feature type="transmembrane region" description="Helical" evidence="9">
    <location>
        <begin position="157"/>
        <end position="178"/>
    </location>
</feature>
<evidence type="ECO:0000259" key="10">
    <source>
        <dbReference type="PROSITE" id="PS50893"/>
    </source>
</evidence>
<feature type="transmembrane region" description="Helical" evidence="9">
    <location>
        <begin position="185"/>
        <end position="206"/>
    </location>
</feature>
<evidence type="ECO:0000256" key="8">
    <source>
        <dbReference type="ARBA" id="ARBA00023136"/>
    </source>
</evidence>
<evidence type="ECO:0000256" key="5">
    <source>
        <dbReference type="ARBA" id="ARBA00022741"/>
    </source>
</evidence>
<dbReference type="OrthoDB" id="9806127at2"/>
<keyword evidence="8 9" id="KW-0472">Membrane</keyword>
<dbReference type="InterPro" id="IPR003593">
    <property type="entry name" value="AAA+_ATPase"/>
</dbReference>
<dbReference type="GO" id="GO:0005524">
    <property type="term" value="F:ATP binding"/>
    <property type="evidence" value="ECO:0007669"/>
    <property type="project" value="UniProtKB-KW"/>
</dbReference>
<evidence type="ECO:0000313" key="13">
    <source>
        <dbReference type="Proteomes" id="UP000005947"/>
    </source>
</evidence>
<evidence type="ECO:0000256" key="7">
    <source>
        <dbReference type="ARBA" id="ARBA00022989"/>
    </source>
</evidence>
<keyword evidence="5" id="KW-0547">Nucleotide-binding</keyword>
<reference evidence="12 13" key="1">
    <citation type="submission" date="2011-02" db="EMBL/GenBank/DDBJ databases">
        <authorList>
            <person name="Muzny D."/>
            <person name="Qin X."/>
            <person name="Buhay C."/>
            <person name="Dugan-Rocha S."/>
            <person name="Ding Y."/>
            <person name="Chen G."/>
            <person name="Hawes A."/>
            <person name="Holder M."/>
            <person name="Jhangiani S."/>
            <person name="Johnson A."/>
            <person name="Khan Z."/>
            <person name="Li Z."/>
            <person name="Liu W."/>
            <person name="Liu X."/>
            <person name="Perez L."/>
            <person name="Shen H."/>
            <person name="Wang Q."/>
            <person name="Watt J."/>
            <person name="Xi L."/>
            <person name="Xin Y."/>
            <person name="Zhou J."/>
            <person name="Deng J."/>
            <person name="Jiang H."/>
            <person name="Liu Y."/>
            <person name="Qu J."/>
            <person name="Song X.-Z."/>
            <person name="Zhang L."/>
            <person name="Villasana D."/>
            <person name="Johnson A."/>
            <person name="Liu J."/>
            <person name="Liyanage D."/>
            <person name="Lorensuhewa L."/>
            <person name="Robinson T."/>
            <person name="Song A."/>
            <person name="Song B.-B."/>
            <person name="Dinh H."/>
            <person name="Thornton R."/>
            <person name="Coyle M."/>
            <person name="Francisco L."/>
            <person name="Jackson L."/>
            <person name="Javaid M."/>
            <person name="Korchina V."/>
            <person name="Kovar C."/>
            <person name="Mata R."/>
            <person name="Mathew T."/>
            <person name="Ngo R."/>
            <person name="Nguyen L."/>
            <person name="Nguyen N."/>
            <person name="Okwuonu G."/>
            <person name="Ongeri F."/>
            <person name="Pham C."/>
            <person name="Simmons D."/>
            <person name="Wilczek-Boney K."/>
            <person name="Hale W."/>
            <person name="Jakkamsetti A."/>
            <person name="Pham P."/>
            <person name="Ruth R."/>
            <person name="San Lucas F."/>
            <person name="Warren J."/>
            <person name="Zhang J."/>
            <person name="Zhao Z."/>
            <person name="Zhou C."/>
            <person name="Zhu D."/>
            <person name="Lee S."/>
            <person name="Bess C."/>
            <person name="Blankenburg K."/>
            <person name="Forbes L."/>
            <person name="Fu Q."/>
            <person name="Gubbala S."/>
            <person name="Hirani K."/>
            <person name="Jayaseelan J.C."/>
            <person name="Lara F."/>
            <person name="Munidasa M."/>
            <person name="Palculict T."/>
            <person name="Patil S."/>
            <person name="Pu L.-L."/>
            <person name="Saada N."/>
            <person name="Tang L."/>
            <person name="Weissenberger G."/>
            <person name="Zhu Y."/>
            <person name="Hemphill L."/>
            <person name="Shang Y."/>
            <person name="Youmans B."/>
            <person name="Ayvaz T."/>
            <person name="Ross M."/>
            <person name="Santibanez J."/>
            <person name="Aqrawi P."/>
            <person name="Gross S."/>
            <person name="Joshi V."/>
            <person name="Fowler G."/>
            <person name="Nazareth L."/>
            <person name="Reid J."/>
            <person name="Worley K."/>
            <person name="Petrosino J."/>
            <person name="Highlander S."/>
            <person name="Gibbs R."/>
        </authorList>
    </citation>
    <scope>NUCLEOTIDE SEQUENCE [LARGE SCALE GENOMIC DNA]</scope>
    <source>
        <strain evidence="12 13">DSM 15829</strain>
    </source>
</reference>
<dbReference type="SUPFAM" id="SSF90123">
    <property type="entry name" value="ABC transporter transmembrane region"/>
    <property type="match status" value="1"/>
</dbReference>
<dbReference type="GO" id="GO:0016887">
    <property type="term" value="F:ATP hydrolysis activity"/>
    <property type="evidence" value="ECO:0007669"/>
    <property type="project" value="InterPro"/>
</dbReference>
<evidence type="ECO:0000256" key="4">
    <source>
        <dbReference type="ARBA" id="ARBA00022692"/>
    </source>
</evidence>
<evidence type="ECO:0000256" key="3">
    <source>
        <dbReference type="ARBA" id="ARBA00022475"/>
    </source>
</evidence>
<evidence type="ECO:0000256" key="1">
    <source>
        <dbReference type="ARBA" id="ARBA00004651"/>
    </source>
</evidence>
<dbReference type="Pfam" id="PF00664">
    <property type="entry name" value="ABC_membrane"/>
    <property type="match status" value="1"/>
</dbReference>
<feature type="domain" description="ABC transmembrane type-1" evidence="11">
    <location>
        <begin position="39"/>
        <end position="330"/>
    </location>
</feature>
<comment type="caution">
    <text evidence="12">The sequence shown here is derived from an EMBL/GenBank/DDBJ whole genome shotgun (WGS) entry which is preliminary data.</text>
</comment>
<feature type="transmembrane region" description="Helical" evidence="9">
    <location>
        <begin position="81"/>
        <end position="100"/>
    </location>
</feature>
<dbReference type="InterPro" id="IPR011527">
    <property type="entry name" value="ABC1_TM_dom"/>
</dbReference>
<dbReference type="EMBL" id="ACGK02000004">
    <property type="protein sequence ID" value="EGF22791.1"/>
    <property type="molecule type" value="Genomic_DNA"/>
</dbReference>
<proteinExistence type="predicted"/>
<dbReference type="InterPro" id="IPR036640">
    <property type="entry name" value="ABC1_TM_sf"/>
</dbReference>
<evidence type="ECO:0000313" key="12">
    <source>
        <dbReference type="EMBL" id="EGF22791.1"/>
    </source>
</evidence>
<comment type="subcellular location">
    <subcellularLocation>
        <location evidence="1">Cell membrane</location>
        <topology evidence="1">Multi-pass membrane protein</topology>
    </subcellularLocation>
</comment>
<feature type="transmembrane region" description="Helical" evidence="9">
    <location>
        <begin position="46"/>
        <end position="69"/>
    </location>
</feature>
<dbReference type="Gene3D" id="3.40.50.300">
    <property type="entry name" value="P-loop containing nucleotide triphosphate hydrolases"/>
    <property type="match status" value="1"/>
</dbReference>
<keyword evidence="6 12" id="KW-0067">ATP-binding</keyword>
<sequence>MSAQQHTTNPSPIRQHKRTALSCILAMLKLIHSFIGVVVAATVCGILGFLCAIFIPVGALIGLGMALHLPSSSFGGYSAQTTLTLIIGILICLALMRGALRYLEQLCNHYIAFKLLADIRDKVFGKMRELTPAKLSSSDAGNLISLITSDVELLEVFYAHTISPIFIALIVSTIMTILLAGIHPLCGLVALISYAVTGILLPLWTYTRMGSLGKQLRSKTATLSNCVLENIQGVRVAHQFLATDIRKEHMIQKSHELLQVQKITAAQTGFSTSVSHAVVMLCSLSQLALTYTLVTHEIILPLDGIIATGMLFSSFGPVLALAKLGSTLQGTLAAGERVLSLLDEAPLVRQVVDGSCVSCDNAAARNVSFLYEHHQNPVLENVSCDIPQGSIVGITGASGSGKSTLYRLLMRFWDVSKGVITISKTPIQDITTTSLRSGQALVEQDTYLFRESIKDNIRLARPTASFDEIVHACKQASLHDFIMSLPHGYDTVLTQGSSSLSGGQRQRIGVARAFLHQGSMLLLDEPTSNLDALNEARVLTSINQIKRKRTIVLISHRTSTLNCADKIYHVESGKLV</sequence>
<dbReference type="GO" id="GO:0015421">
    <property type="term" value="F:ABC-type oligopeptide transporter activity"/>
    <property type="evidence" value="ECO:0007669"/>
    <property type="project" value="TreeGrafter"/>
</dbReference>
<keyword evidence="7 9" id="KW-1133">Transmembrane helix</keyword>
<dbReference type="RefSeq" id="WP_006303327.1">
    <property type="nucleotide sequence ID" value="NZ_ACGK02000004.1"/>
</dbReference>
<feature type="transmembrane region" description="Helical" evidence="9">
    <location>
        <begin position="20"/>
        <end position="40"/>
    </location>
</feature>
<feature type="domain" description="ABC transporter" evidence="10">
    <location>
        <begin position="362"/>
        <end position="576"/>
    </location>
</feature>
<dbReference type="PANTHER" id="PTHR43394">
    <property type="entry name" value="ATP-DEPENDENT PERMEASE MDL1, MITOCHONDRIAL"/>
    <property type="match status" value="1"/>
</dbReference>
<evidence type="ECO:0000259" key="11">
    <source>
        <dbReference type="PROSITE" id="PS50929"/>
    </source>
</evidence>
<keyword evidence="13" id="KW-1185">Reference proteome</keyword>
<dbReference type="InterPro" id="IPR027417">
    <property type="entry name" value="P-loop_NTPase"/>
</dbReference>
<keyword evidence="2" id="KW-0813">Transport</keyword>
<evidence type="ECO:0000256" key="9">
    <source>
        <dbReference type="SAM" id="Phobius"/>
    </source>
</evidence>
<evidence type="ECO:0000256" key="2">
    <source>
        <dbReference type="ARBA" id="ARBA00022448"/>
    </source>
</evidence>
<evidence type="ECO:0000256" key="6">
    <source>
        <dbReference type="ARBA" id="ARBA00022840"/>
    </source>
</evidence>
<dbReference type="SUPFAM" id="SSF52540">
    <property type="entry name" value="P-loop containing nucleoside triphosphate hydrolases"/>
    <property type="match status" value="1"/>
</dbReference>
<keyword evidence="3" id="KW-1003">Cell membrane</keyword>
<dbReference type="InterPro" id="IPR003439">
    <property type="entry name" value="ABC_transporter-like_ATP-bd"/>
</dbReference>
<dbReference type="Proteomes" id="UP000005947">
    <property type="component" value="Unassembled WGS sequence"/>
</dbReference>
<dbReference type="AlphaFoldDB" id="F1T6R6"/>
<gene>
    <name evidence="12" type="ORF">HMPREF0091_11117</name>
</gene>
<dbReference type="Gene3D" id="1.20.1560.10">
    <property type="entry name" value="ABC transporter type 1, transmembrane domain"/>
    <property type="match status" value="1"/>
</dbReference>
<dbReference type="PROSITE" id="PS50929">
    <property type="entry name" value="ABC_TM1F"/>
    <property type="match status" value="1"/>
</dbReference>
<name>F1T6R6_9ACTN</name>